<feature type="transmembrane region" description="Helical" evidence="1">
    <location>
        <begin position="15"/>
        <end position="38"/>
    </location>
</feature>
<keyword evidence="1" id="KW-1133">Transmembrane helix</keyword>
<accession>A0A0A9E488</accession>
<sequence length="51" mass="5815">MDLNPLSNRILAQLAQYPVSIHCFIVCALLMPLGRLPIRTIHLVHRRSLPL</sequence>
<proteinExistence type="predicted"/>
<evidence type="ECO:0000256" key="1">
    <source>
        <dbReference type="SAM" id="Phobius"/>
    </source>
</evidence>
<organism evidence="2">
    <name type="scientific">Arundo donax</name>
    <name type="common">Giant reed</name>
    <name type="synonym">Donax arundinaceus</name>
    <dbReference type="NCBI Taxonomy" id="35708"/>
    <lineage>
        <taxon>Eukaryota</taxon>
        <taxon>Viridiplantae</taxon>
        <taxon>Streptophyta</taxon>
        <taxon>Embryophyta</taxon>
        <taxon>Tracheophyta</taxon>
        <taxon>Spermatophyta</taxon>
        <taxon>Magnoliopsida</taxon>
        <taxon>Liliopsida</taxon>
        <taxon>Poales</taxon>
        <taxon>Poaceae</taxon>
        <taxon>PACMAD clade</taxon>
        <taxon>Arundinoideae</taxon>
        <taxon>Arundineae</taxon>
        <taxon>Arundo</taxon>
    </lineage>
</organism>
<evidence type="ECO:0000313" key="2">
    <source>
        <dbReference type="EMBL" id="JAD94891.1"/>
    </source>
</evidence>
<keyword evidence="1" id="KW-0812">Transmembrane</keyword>
<dbReference type="AlphaFoldDB" id="A0A0A9E488"/>
<reference evidence="2" key="2">
    <citation type="journal article" date="2015" name="Data Brief">
        <title>Shoot transcriptome of the giant reed, Arundo donax.</title>
        <authorList>
            <person name="Barrero R.A."/>
            <person name="Guerrero F.D."/>
            <person name="Moolhuijzen P."/>
            <person name="Goolsby J.A."/>
            <person name="Tidwell J."/>
            <person name="Bellgard S.E."/>
            <person name="Bellgard M.I."/>
        </authorList>
    </citation>
    <scope>NUCLEOTIDE SEQUENCE</scope>
    <source>
        <tissue evidence="2">Shoot tissue taken approximately 20 cm above the soil surface</tissue>
    </source>
</reference>
<reference evidence="2" key="1">
    <citation type="submission" date="2014-09" db="EMBL/GenBank/DDBJ databases">
        <authorList>
            <person name="Magalhaes I.L.F."/>
            <person name="Oliveira U."/>
            <person name="Santos F.R."/>
            <person name="Vidigal T.H.D.A."/>
            <person name="Brescovit A.D."/>
            <person name="Santos A.J."/>
        </authorList>
    </citation>
    <scope>NUCLEOTIDE SEQUENCE</scope>
    <source>
        <tissue evidence="2">Shoot tissue taken approximately 20 cm above the soil surface</tissue>
    </source>
</reference>
<name>A0A0A9E488_ARUDO</name>
<protein>
    <submittedName>
        <fullName evidence="2">Uncharacterized protein</fullName>
    </submittedName>
</protein>
<keyword evidence="1" id="KW-0472">Membrane</keyword>
<dbReference type="EMBL" id="GBRH01203004">
    <property type="protein sequence ID" value="JAD94891.1"/>
    <property type="molecule type" value="Transcribed_RNA"/>
</dbReference>